<comment type="caution">
    <text evidence="1">The sequence shown here is derived from an EMBL/GenBank/DDBJ whole genome shotgun (WGS) entry which is preliminary data.</text>
</comment>
<accession>A0ABR9KID0</accession>
<protein>
    <submittedName>
        <fullName evidence="1">Dithiol-disulfide oxidoreductase (DUF899 family)</fullName>
    </submittedName>
</protein>
<name>A0ABR9KID0_9ACTN</name>
<dbReference type="EMBL" id="JADBEF010000001">
    <property type="protein sequence ID" value="MBE1561774.1"/>
    <property type="molecule type" value="Genomic_DNA"/>
</dbReference>
<reference evidence="1 2" key="1">
    <citation type="submission" date="2020-10" db="EMBL/GenBank/DDBJ databases">
        <title>Sequencing the genomes of 1000 actinobacteria strains.</title>
        <authorList>
            <person name="Klenk H.-P."/>
        </authorList>
    </citation>
    <scope>NUCLEOTIDE SEQUENCE [LARGE SCALE GENOMIC DNA]</scope>
    <source>
        <strain evidence="1 2">DSM 43748</strain>
    </source>
</reference>
<dbReference type="InterPro" id="IPR010296">
    <property type="entry name" value="DUF899_thioredox"/>
</dbReference>
<proteinExistence type="predicted"/>
<gene>
    <name evidence="1" type="ORF">H4W81_004553</name>
</gene>
<organism evidence="1 2">
    <name type="scientific">Nonomuraea africana</name>
    <dbReference type="NCBI Taxonomy" id="46171"/>
    <lineage>
        <taxon>Bacteria</taxon>
        <taxon>Bacillati</taxon>
        <taxon>Actinomycetota</taxon>
        <taxon>Actinomycetes</taxon>
        <taxon>Streptosporangiales</taxon>
        <taxon>Streptosporangiaceae</taxon>
        <taxon>Nonomuraea</taxon>
    </lineage>
</organism>
<dbReference type="Pfam" id="PF05988">
    <property type="entry name" value="DUF899"/>
    <property type="match status" value="1"/>
</dbReference>
<dbReference type="RefSeq" id="WP_192776643.1">
    <property type="nucleotide sequence ID" value="NZ_BAAASY010000011.1"/>
</dbReference>
<keyword evidence="2" id="KW-1185">Reference proteome</keyword>
<dbReference type="Proteomes" id="UP000661607">
    <property type="component" value="Unassembled WGS sequence"/>
</dbReference>
<sequence>MNLPKIVSAEEWQAARDELLVEEKAATRLLDALAAKRRRLPMVEFRTDYVFDGPEGERSLLDLFDGRRQLVVYHFMPLHDDGTPCSGCASFTDNIPNLVHLRARDTTMALVSRSPLPDLEKVRHRLGWSMPLYSGPEFNIDCGAGGGFGISVFLRDGERVFRTYYTTSRGADRLRMDFNLLDLTPYGRQETWEDSPEGWPQTPPYEWWRLNDEYA</sequence>
<evidence type="ECO:0000313" key="2">
    <source>
        <dbReference type="Proteomes" id="UP000661607"/>
    </source>
</evidence>
<evidence type="ECO:0000313" key="1">
    <source>
        <dbReference type="EMBL" id="MBE1561774.1"/>
    </source>
</evidence>